<feature type="transmembrane region" description="Helical" evidence="8">
    <location>
        <begin position="245"/>
        <end position="266"/>
    </location>
</feature>
<evidence type="ECO:0000256" key="3">
    <source>
        <dbReference type="ARBA" id="ARBA00022475"/>
    </source>
</evidence>
<keyword evidence="7 8" id="KW-0472">Membrane</keyword>
<evidence type="ECO:0000256" key="6">
    <source>
        <dbReference type="ARBA" id="ARBA00022989"/>
    </source>
</evidence>
<organism evidence="10 11">
    <name type="scientific">Quisquiliibacterium transsilvanicum</name>
    <dbReference type="NCBI Taxonomy" id="1549638"/>
    <lineage>
        <taxon>Bacteria</taxon>
        <taxon>Pseudomonadati</taxon>
        <taxon>Pseudomonadota</taxon>
        <taxon>Betaproteobacteria</taxon>
        <taxon>Burkholderiales</taxon>
        <taxon>Burkholderiaceae</taxon>
        <taxon>Quisquiliibacterium</taxon>
    </lineage>
</organism>
<reference evidence="10 11" key="1">
    <citation type="submission" date="2020-08" db="EMBL/GenBank/DDBJ databases">
        <title>Genomic Encyclopedia of Type Strains, Phase IV (KMG-IV): sequencing the most valuable type-strain genomes for metagenomic binning, comparative biology and taxonomic classification.</title>
        <authorList>
            <person name="Goeker M."/>
        </authorList>
    </citation>
    <scope>NUCLEOTIDE SEQUENCE [LARGE SCALE GENOMIC DNA]</scope>
    <source>
        <strain evidence="10 11">DSM 29781</strain>
    </source>
</reference>
<dbReference type="PANTHER" id="PTHR23522:SF10">
    <property type="entry name" value="3-PHENYLPROPIONIC ACID TRANSPORTER-RELATED"/>
    <property type="match status" value="1"/>
</dbReference>
<dbReference type="Pfam" id="PF12832">
    <property type="entry name" value="MFS_1_like"/>
    <property type="match status" value="1"/>
</dbReference>
<keyword evidence="6 8" id="KW-1133">Transmembrane helix</keyword>
<feature type="transmembrane region" description="Helical" evidence="8">
    <location>
        <begin position="117"/>
        <end position="134"/>
    </location>
</feature>
<dbReference type="PIRSF" id="PIRSF004925">
    <property type="entry name" value="HcaT"/>
    <property type="match status" value="1"/>
</dbReference>
<dbReference type="PROSITE" id="PS50850">
    <property type="entry name" value="MFS"/>
    <property type="match status" value="1"/>
</dbReference>
<evidence type="ECO:0000256" key="8">
    <source>
        <dbReference type="SAM" id="Phobius"/>
    </source>
</evidence>
<accession>A0A7W8HFQ0</accession>
<dbReference type="InterPro" id="IPR024989">
    <property type="entry name" value="MFS_assoc_dom"/>
</dbReference>
<feature type="transmembrane region" description="Helical" evidence="8">
    <location>
        <begin position="216"/>
        <end position="233"/>
    </location>
</feature>
<dbReference type="GO" id="GO:0005886">
    <property type="term" value="C:plasma membrane"/>
    <property type="evidence" value="ECO:0007669"/>
    <property type="project" value="UniProtKB-SubCell"/>
</dbReference>
<protein>
    <submittedName>
        <fullName evidence="10">PPP family 3-phenylpropionic acid transporter</fullName>
    </submittedName>
</protein>
<gene>
    <name evidence="10" type="ORF">HNQ70_001268</name>
</gene>
<comment type="caution">
    <text evidence="10">The sequence shown here is derived from an EMBL/GenBank/DDBJ whole genome shotgun (WGS) entry which is preliminary data.</text>
</comment>
<evidence type="ECO:0000256" key="1">
    <source>
        <dbReference type="ARBA" id="ARBA00004429"/>
    </source>
</evidence>
<evidence type="ECO:0000259" key="9">
    <source>
        <dbReference type="PROSITE" id="PS50850"/>
    </source>
</evidence>
<dbReference type="SUPFAM" id="SSF103473">
    <property type="entry name" value="MFS general substrate transporter"/>
    <property type="match status" value="1"/>
</dbReference>
<evidence type="ECO:0000256" key="7">
    <source>
        <dbReference type="ARBA" id="ARBA00023136"/>
    </source>
</evidence>
<keyword evidence="11" id="KW-1185">Reference proteome</keyword>
<feature type="transmembrane region" description="Helical" evidence="8">
    <location>
        <begin position="12"/>
        <end position="33"/>
    </location>
</feature>
<dbReference type="Gene3D" id="1.20.1250.20">
    <property type="entry name" value="MFS general substrate transporter like domains"/>
    <property type="match status" value="2"/>
</dbReference>
<feature type="domain" description="Major facilitator superfamily (MFS) profile" evidence="9">
    <location>
        <begin position="182"/>
        <end position="373"/>
    </location>
</feature>
<feature type="transmembrane region" description="Helical" evidence="8">
    <location>
        <begin position="140"/>
        <end position="161"/>
    </location>
</feature>
<dbReference type="InterPro" id="IPR020846">
    <property type="entry name" value="MFS_dom"/>
</dbReference>
<evidence type="ECO:0000256" key="4">
    <source>
        <dbReference type="ARBA" id="ARBA00022519"/>
    </source>
</evidence>
<dbReference type="PANTHER" id="PTHR23522">
    <property type="entry name" value="BLL5896 PROTEIN"/>
    <property type="match status" value="1"/>
</dbReference>
<evidence type="ECO:0000313" key="11">
    <source>
        <dbReference type="Proteomes" id="UP000532440"/>
    </source>
</evidence>
<dbReference type="InterPro" id="IPR036259">
    <property type="entry name" value="MFS_trans_sf"/>
</dbReference>
<comment type="subcellular location">
    <subcellularLocation>
        <location evidence="1">Cell inner membrane</location>
        <topology evidence="1">Multi-pass membrane protein</topology>
    </subcellularLocation>
</comment>
<feature type="transmembrane region" description="Helical" evidence="8">
    <location>
        <begin position="278"/>
        <end position="299"/>
    </location>
</feature>
<feature type="transmembrane region" description="Helical" evidence="8">
    <location>
        <begin position="311"/>
        <end position="331"/>
    </location>
</feature>
<feature type="transmembrane region" description="Helical" evidence="8">
    <location>
        <begin position="182"/>
        <end position="204"/>
    </location>
</feature>
<evidence type="ECO:0000256" key="5">
    <source>
        <dbReference type="ARBA" id="ARBA00022692"/>
    </source>
</evidence>
<dbReference type="EMBL" id="JACHGB010000002">
    <property type="protein sequence ID" value="MBB5271264.1"/>
    <property type="molecule type" value="Genomic_DNA"/>
</dbReference>
<keyword evidence="2" id="KW-0813">Transport</keyword>
<dbReference type="InterPro" id="IPR026032">
    <property type="entry name" value="HcaT-like"/>
</dbReference>
<evidence type="ECO:0000313" key="10">
    <source>
        <dbReference type="EMBL" id="MBB5271264.1"/>
    </source>
</evidence>
<feature type="transmembrane region" description="Helical" evidence="8">
    <location>
        <begin position="54"/>
        <end position="72"/>
    </location>
</feature>
<dbReference type="NCBIfam" id="NF037955">
    <property type="entry name" value="mfs"/>
    <property type="match status" value="1"/>
</dbReference>
<dbReference type="GO" id="GO:0015528">
    <property type="term" value="F:lactose:proton symporter activity"/>
    <property type="evidence" value="ECO:0007669"/>
    <property type="project" value="TreeGrafter"/>
</dbReference>
<name>A0A7W8HFQ0_9BURK</name>
<evidence type="ECO:0000256" key="2">
    <source>
        <dbReference type="ARBA" id="ARBA00022448"/>
    </source>
</evidence>
<sequence>MIGAISPYLALYFAAVGLSISQIGILVALPPVMRIIGPPFWGALADRSGQRGPLLRVSSAAAIVLAVGIWLAGSHFAALLVLIALLQFATSAQSPLSESMAISVAAGDSGRYGRVRLWGSVGFTGGVVLMGPLLDWLGTSGLPLLLALMAAAVLAVAWRLPEVAPPRPVAGVPVWGRLREPALAAFFASCFLMMLAHAALYAFYSLHLHGFGYSKTFIGLAWTIGVLAEIVVFRVQKRLFDRFGALPLLAASFAAAALRFALIGWGGGALAVVVVGQLLHAITFGVHHSAVMALLHRWFGPAEQGRAQAMYITLGYGLGGAAGGIVASRLWEHAGPAAAFYGAAIAAALGWGAVALCQRFDYARSSDDRRRMP</sequence>
<keyword evidence="3" id="KW-1003">Cell membrane</keyword>
<feature type="transmembrane region" description="Helical" evidence="8">
    <location>
        <begin position="337"/>
        <end position="357"/>
    </location>
</feature>
<dbReference type="GO" id="GO:0030395">
    <property type="term" value="F:lactose binding"/>
    <property type="evidence" value="ECO:0007669"/>
    <property type="project" value="TreeGrafter"/>
</dbReference>
<dbReference type="Proteomes" id="UP000532440">
    <property type="component" value="Unassembled WGS sequence"/>
</dbReference>
<keyword evidence="4" id="KW-0997">Cell inner membrane</keyword>
<keyword evidence="5 8" id="KW-0812">Transmembrane</keyword>
<proteinExistence type="predicted"/>
<dbReference type="AlphaFoldDB" id="A0A7W8HFQ0"/>